<accession>A3LV13</accession>
<dbReference type="Pfam" id="PF00724">
    <property type="entry name" value="Oxidored_FMN"/>
    <property type="match status" value="1"/>
</dbReference>
<comment type="function">
    <text evidence="4">Oxidoreductase that binds mammalian estrogens with high affinity.</text>
</comment>
<dbReference type="CDD" id="cd02933">
    <property type="entry name" value="OYE_like_FMN"/>
    <property type="match status" value="1"/>
</dbReference>
<dbReference type="Gene3D" id="3.20.20.70">
    <property type="entry name" value="Aldolase class I"/>
    <property type="match status" value="1"/>
</dbReference>
<dbReference type="GeneID" id="4839393"/>
<dbReference type="GO" id="GO:0042562">
    <property type="term" value="F:hormone binding"/>
    <property type="evidence" value="ECO:0007669"/>
    <property type="project" value="UniProtKB-ARBA"/>
</dbReference>
<dbReference type="Proteomes" id="UP000002258">
    <property type="component" value="Chromosome 5"/>
</dbReference>
<name>A3LV13_PICST</name>
<feature type="domain" description="NADH:flavin oxidoreductase/NADH oxidase N-terminal" evidence="7">
    <location>
        <begin position="11"/>
        <end position="360"/>
    </location>
</feature>
<evidence type="ECO:0000256" key="5">
    <source>
        <dbReference type="ARBA" id="ARBA00067604"/>
    </source>
</evidence>
<evidence type="ECO:0000256" key="2">
    <source>
        <dbReference type="ARBA" id="ARBA00005979"/>
    </source>
</evidence>
<proteinExistence type="inferred from homology"/>
<evidence type="ECO:0000256" key="3">
    <source>
        <dbReference type="ARBA" id="ARBA00022643"/>
    </source>
</evidence>
<sequence>MPANRALATTKLFKPLRVGTNELSHRVVFAPTTRVRASDDHTPTDLMLQHYDERSRFAGTLVIVEATFPTDKGALDVHIPGLWSKEHIVAWKRINDKIHANKSFSSVQLWMLGRVADPAVLKRRHLPYVGVSPIYHSEEARKIAHQSGNLLREYTQDELHQLIYESFANSARSAIEAGFDYVEVHCAYGYLGDQFLQPCSNQRTDEYGGSIENRARFVLELIDHLVSVVGAHRLAIRVSPWGKGQGMKGADDVVHPITTFSYLLNELQKRANFGHELAYVSLVEPRGPPPKDPLEVYQLPSNAFASKIWKGVFVKANYTYDAPNFEALQRDIEDDRTLVGFSRYFTSNPDLVERLRDGLQLAEYDEDTFYQWNNWGYNTWNEHGHRRHYDEEKEKKRVPKIIK</sequence>
<reference evidence="8 9" key="1">
    <citation type="journal article" date="2007" name="Nat. Biotechnol.">
        <title>Genome sequence of the lignocellulose-bioconverting and xylose-fermenting yeast Pichia stipitis.</title>
        <authorList>
            <person name="Jeffries T.W."/>
            <person name="Grigoriev I.V."/>
            <person name="Grimwood J."/>
            <person name="Laplaza J.M."/>
            <person name="Aerts A."/>
            <person name="Salamov A."/>
            <person name="Schmutz J."/>
            <person name="Lindquist E."/>
            <person name="Dehal P."/>
            <person name="Shapiro H."/>
            <person name="Jin Y.S."/>
            <person name="Passoth V."/>
            <person name="Richardson P.M."/>
        </authorList>
    </citation>
    <scope>NUCLEOTIDE SEQUENCE [LARGE SCALE GENOMIC DNA]</scope>
    <source>
        <strain evidence="9">ATCC 58785 / CBS 6054 / NBRC 10063 / NRRL Y-11545</strain>
    </source>
</reference>
<evidence type="ECO:0000256" key="4">
    <source>
        <dbReference type="ARBA" id="ARBA00056646"/>
    </source>
</evidence>
<keyword evidence="8" id="KW-0560">Oxidoreductase</keyword>
<keyword evidence="3" id="KW-0285">Flavoprotein</keyword>
<evidence type="ECO:0000313" key="8">
    <source>
        <dbReference type="EMBL" id="ABN67048.2"/>
    </source>
</evidence>
<protein>
    <recommendedName>
        <fullName evidence="5">Probable NADPH dehydrogenase</fullName>
    </recommendedName>
    <alternativeName>
        <fullName evidence="6">Estrogen-binding protein</fullName>
    </alternativeName>
</protein>
<dbReference type="RefSeq" id="XP_001385077.2">
    <property type="nucleotide sequence ID" value="XM_001385040.1"/>
</dbReference>
<comment type="cofactor">
    <cofactor evidence="1">
        <name>FMN</name>
        <dbReference type="ChEBI" id="CHEBI:58210"/>
    </cofactor>
</comment>
<dbReference type="PANTHER" id="PTHR22893">
    <property type="entry name" value="NADH OXIDOREDUCTASE-RELATED"/>
    <property type="match status" value="1"/>
</dbReference>
<dbReference type="EMBL" id="CP000499">
    <property type="protein sequence ID" value="ABN67048.2"/>
    <property type="molecule type" value="Genomic_DNA"/>
</dbReference>
<dbReference type="FunCoup" id="A3LV13">
    <property type="interactions" value="879"/>
</dbReference>
<gene>
    <name evidence="8" type="primary">OYE2.4</name>
    <name evidence="8" type="ORF">PICST_31958</name>
</gene>
<dbReference type="InterPro" id="IPR045247">
    <property type="entry name" value="Oye-like"/>
</dbReference>
<dbReference type="GO" id="GO:0010181">
    <property type="term" value="F:FMN binding"/>
    <property type="evidence" value="ECO:0007669"/>
    <property type="project" value="InterPro"/>
</dbReference>
<dbReference type="KEGG" id="pic:PICST_31958"/>
<dbReference type="InterPro" id="IPR001155">
    <property type="entry name" value="OxRdtase_FMN_N"/>
</dbReference>
<dbReference type="OrthoDB" id="276546at2759"/>
<keyword evidence="3" id="KW-0288">FMN</keyword>
<evidence type="ECO:0000259" key="7">
    <source>
        <dbReference type="Pfam" id="PF00724"/>
    </source>
</evidence>
<evidence type="ECO:0000256" key="6">
    <source>
        <dbReference type="ARBA" id="ARBA00075326"/>
    </source>
</evidence>
<dbReference type="InParanoid" id="A3LV13"/>
<dbReference type="OMA" id="NCLDCWD"/>
<keyword evidence="9" id="KW-1185">Reference proteome</keyword>
<dbReference type="eggNOG" id="KOG0134">
    <property type="taxonomic scope" value="Eukaryota"/>
</dbReference>
<evidence type="ECO:0000313" key="9">
    <source>
        <dbReference type="Proteomes" id="UP000002258"/>
    </source>
</evidence>
<evidence type="ECO:0000256" key="1">
    <source>
        <dbReference type="ARBA" id="ARBA00001917"/>
    </source>
</evidence>
<dbReference type="SUPFAM" id="SSF51395">
    <property type="entry name" value="FMN-linked oxidoreductases"/>
    <property type="match status" value="1"/>
</dbReference>
<comment type="similarity">
    <text evidence="2">Belongs to the NADH:flavin oxidoreductase/NADH oxidase family.</text>
</comment>
<organism evidence="8 9">
    <name type="scientific">Scheffersomyces stipitis (strain ATCC 58785 / CBS 6054 / NBRC 10063 / NRRL Y-11545)</name>
    <name type="common">Yeast</name>
    <name type="synonym">Pichia stipitis</name>
    <dbReference type="NCBI Taxonomy" id="322104"/>
    <lineage>
        <taxon>Eukaryota</taxon>
        <taxon>Fungi</taxon>
        <taxon>Dikarya</taxon>
        <taxon>Ascomycota</taxon>
        <taxon>Saccharomycotina</taxon>
        <taxon>Pichiomycetes</taxon>
        <taxon>Debaryomycetaceae</taxon>
        <taxon>Scheffersomyces</taxon>
    </lineage>
</organism>
<dbReference type="GO" id="GO:0003959">
    <property type="term" value="F:NADPH dehydrogenase activity"/>
    <property type="evidence" value="ECO:0007669"/>
    <property type="project" value="TreeGrafter"/>
</dbReference>
<dbReference type="AlphaFoldDB" id="A3LV13"/>
<dbReference type="HOGENOM" id="CLU_012153_0_0_1"/>
<dbReference type="FunFam" id="3.20.20.70:FF:000138">
    <property type="entry name" value="NADPH dehydrogenase 1"/>
    <property type="match status" value="1"/>
</dbReference>
<dbReference type="PANTHER" id="PTHR22893:SF91">
    <property type="entry name" value="NADPH DEHYDROGENASE 2-RELATED"/>
    <property type="match status" value="1"/>
</dbReference>
<dbReference type="InterPro" id="IPR013785">
    <property type="entry name" value="Aldolase_TIM"/>
</dbReference>